<keyword evidence="2" id="KW-0863">Zinc-finger</keyword>
<evidence type="ECO:0000256" key="4">
    <source>
        <dbReference type="ARBA" id="ARBA00022833"/>
    </source>
</evidence>
<reference evidence="5 6" key="1">
    <citation type="submission" date="2023-05" db="EMBL/GenBank/DDBJ databases">
        <title>B98-5 Cell Line De Novo Hybrid Assembly: An Optical Mapping Approach.</title>
        <authorList>
            <person name="Kananen K."/>
            <person name="Auerbach J.A."/>
            <person name="Kautto E."/>
            <person name="Blachly J.S."/>
        </authorList>
    </citation>
    <scope>NUCLEOTIDE SEQUENCE [LARGE SCALE GENOMIC DNA]</scope>
    <source>
        <strain evidence="5">B95-8</strain>
        <tissue evidence="5">Cell line</tissue>
    </source>
</reference>
<name>A0ABQ9U813_SAGOE</name>
<accession>A0ABQ9U813</accession>
<dbReference type="InterPro" id="IPR051031">
    <property type="entry name" value="RING-box_E3_Ubiquitin_Ligase"/>
</dbReference>
<proteinExistence type="predicted"/>
<dbReference type="EMBL" id="JASSZA010000015">
    <property type="protein sequence ID" value="KAK2092753.1"/>
    <property type="molecule type" value="Genomic_DNA"/>
</dbReference>
<dbReference type="SUPFAM" id="SSF57850">
    <property type="entry name" value="RING/U-box"/>
    <property type="match status" value="1"/>
</dbReference>
<evidence type="ECO:0000313" key="6">
    <source>
        <dbReference type="Proteomes" id="UP001266305"/>
    </source>
</evidence>
<organism evidence="5 6">
    <name type="scientific">Saguinus oedipus</name>
    <name type="common">Cotton-top tamarin</name>
    <name type="synonym">Oedipomidas oedipus</name>
    <dbReference type="NCBI Taxonomy" id="9490"/>
    <lineage>
        <taxon>Eukaryota</taxon>
        <taxon>Metazoa</taxon>
        <taxon>Chordata</taxon>
        <taxon>Craniata</taxon>
        <taxon>Vertebrata</taxon>
        <taxon>Euteleostomi</taxon>
        <taxon>Mammalia</taxon>
        <taxon>Eutheria</taxon>
        <taxon>Euarchontoglires</taxon>
        <taxon>Primates</taxon>
        <taxon>Haplorrhini</taxon>
        <taxon>Platyrrhini</taxon>
        <taxon>Cebidae</taxon>
        <taxon>Callitrichinae</taxon>
        <taxon>Saguinus</taxon>
    </lineage>
</organism>
<dbReference type="Gene3D" id="3.30.40.10">
    <property type="entry name" value="Zinc/RING finger domain, C3HC4 (zinc finger)"/>
    <property type="match status" value="1"/>
</dbReference>
<evidence type="ECO:0000313" key="5">
    <source>
        <dbReference type="EMBL" id="KAK2092753.1"/>
    </source>
</evidence>
<comment type="caution">
    <text evidence="5">The sequence shown here is derived from an EMBL/GenBank/DDBJ whole genome shotgun (WGS) entry which is preliminary data.</text>
</comment>
<evidence type="ECO:0000256" key="3">
    <source>
        <dbReference type="ARBA" id="ARBA00022786"/>
    </source>
</evidence>
<keyword evidence="3" id="KW-0833">Ubl conjugation pathway</keyword>
<gene>
    <name evidence="5" type="primary">RBX1_2</name>
    <name evidence="5" type="ORF">P7K49_029282</name>
</gene>
<protein>
    <submittedName>
        <fullName evidence="5">RING-box protein 1</fullName>
    </submittedName>
</protein>
<evidence type="ECO:0000256" key="1">
    <source>
        <dbReference type="ARBA" id="ARBA00022723"/>
    </source>
</evidence>
<evidence type="ECO:0000256" key="2">
    <source>
        <dbReference type="ARBA" id="ARBA00022771"/>
    </source>
</evidence>
<keyword evidence="1" id="KW-0479">Metal-binding</keyword>
<sequence length="75" mass="8228">MVAVIDEDILSSTNGSVGKKDFEVEKWWNAVALWAWDSVVGNCAICRNHIINLRIECQANQVSVLLKSVPSVGSL</sequence>
<dbReference type="InterPro" id="IPR013083">
    <property type="entry name" value="Znf_RING/FYVE/PHD"/>
</dbReference>
<dbReference type="PANTHER" id="PTHR11210">
    <property type="entry name" value="RING BOX"/>
    <property type="match status" value="1"/>
</dbReference>
<keyword evidence="4" id="KW-0862">Zinc</keyword>
<dbReference type="Proteomes" id="UP001266305">
    <property type="component" value="Unassembled WGS sequence"/>
</dbReference>
<keyword evidence="6" id="KW-1185">Reference proteome</keyword>